<evidence type="ECO:0000313" key="2">
    <source>
        <dbReference type="EMBL" id="PHJ20978.1"/>
    </source>
</evidence>
<gene>
    <name evidence="2" type="ORF">CSUI_005181</name>
</gene>
<dbReference type="GeneID" id="94428571"/>
<organism evidence="2 3">
    <name type="scientific">Cystoisospora suis</name>
    <dbReference type="NCBI Taxonomy" id="483139"/>
    <lineage>
        <taxon>Eukaryota</taxon>
        <taxon>Sar</taxon>
        <taxon>Alveolata</taxon>
        <taxon>Apicomplexa</taxon>
        <taxon>Conoidasida</taxon>
        <taxon>Coccidia</taxon>
        <taxon>Eucoccidiorida</taxon>
        <taxon>Eimeriorina</taxon>
        <taxon>Sarcocystidae</taxon>
        <taxon>Cystoisospora</taxon>
    </lineage>
</organism>
<sequence length="121" mass="13462">MTHARVNRLFPRMSVSCSFFLSLLTEVSKLLRKSIVKSGIRESTRSPLPSTTLPALIPLSPFLFSSVLYDVEYSLIITILSASVFSLVSLGLQYPSPRLKPSVSLPRIFVLSFLVSLFSPR</sequence>
<keyword evidence="1" id="KW-1133">Transmembrane helix</keyword>
<keyword evidence="3" id="KW-1185">Reference proteome</keyword>
<evidence type="ECO:0008006" key="4">
    <source>
        <dbReference type="Google" id="ProtNLM"/>
    </source>
</evidence>
<keyword evidence="1" id="KW-0812">Transmembrane</keyword>
<accession>A0A2C6KXZ5</accession>
<proteinExistence type="predicted"/>
<dbReference type="Proteomes" id="UP000221165">
    <property type="component" value="Unassembled WGS sequence"/>
</dbReference>
<feature type="transmembrane region" description="Helical" evidence="1">
    <location>
        <begin position="73"/>
        <end position="92"/>
    </location>
</feature>
<comment type="caution">
    <text evidence="2">The sequence shown here is derived from an EMBL/GenBank/DDBJ whole genome shotgun (WGS) entry which is preliminary data.</text>
</comment>
<dbReference type="RefSeq" id="XP_067922663.1">
    <property type="nucleotide sequence ID" value="XM_068065360.1"/>
</dbReference>
<keyword evidence="1" id="KW-0472">Membrane</keyword>
<feature type="transmembrane region" description="Helical" evidence="1">
    <location>
        <begin position="104"/>
        <end position="120"/>
    </location>
</feature>
<evidence type="ECO:0000256" key="1">
    <source>
        <dbReference type="SAM" id="Phobius"/>
    </source>
</evidence>
<dbReference type="AlphaFoldDB" id="A0A2C6KXZ5"/>
<name>A0A2C6KXZ5_9APIC</name>
<dbReference type="VEuPathDB" id="ToxoDB:CSUI_005181"/>
<dbReference type="EMBL" id="MIGC01002487">
    <property type="protein sequence ID" value="PHJ20978.1"/>
    <property type="molecule type" value="Genomic_DNA"/>
</dbReference>
<reference evidence="2 3" key="1">
    <citation type="journal article" date="2017" name="Int. J. Parasitol.">
        <title>The genome of the protozoan parasite Cystoisospora suis and a reverse vaccinology approach to identify vaccine candidates.</title>
        <authorList>
            <person name="Palmieri N."/>
            <person name="Shrestha A."/>
            <person name="Ruttkowski B."/>
            <person name="Beck T."/>
            <person name="Vogl C."/>
            <person name="Tomley F."/>
            <person name="Blake D.P."/>
            <person name="Joachim A."/>
        </authorList>
    </citation>
    <scope>NUCLEOTIDE SEQUENCE [LARGE SCALE GENOMIC DNA]</scope>
    <source>
        <strain evidence="2 3">Wien I</strain>
    </source>
</reference>
<protein>
    <recommendedName>
        <fullName evidence="4">Transmembrane protein</fullName>
    </recommendedName>
</protein>
<evidence type="ECO:0000313" key="3">
    <source>
        <dbReference type="Proteomes" id="UP000221165"/>
    </source>
</evidence>